<dbReference type="Gene3D" id="3.30.1330.60">
    <property type="entry name" value="OmpA-like domain"/>
    <property type="match status" value="1"/>
</dbReference>
<evidence type="ECO:0000256" key="2">
    <source>
        <dbReference type="ARBA" id="ARBA00023136"/>
    </source>
</evidence>
<evidence type="ECO:0000313" key="8">
    <source>
        <dbReference type="EMBL" id="RDH84151.1"/>
    </source>
</evidence>
<dbReference type="Proteomes" id="UP000254771">
    <property type="component" value="Unassembled WGS sequence"/>
</dbReference>
<evidence type="ECO:0000256" key="6">
    <source>
        <dbReference type="SAM" id="SignalP"/>
    </source>
</evidence>
<dbReference type="PROSITE" id="PS51123">
    <property type="entry name" value="OMPA_2"/>
    <property type="match status" value="1"/>
</dbReference>
<feature type="signal peptide" evidence="6">
    <location>
        <begin position="1"/>
        <end position="25"/>
    </location>
</feature>
<keyword evidence="6" id="KW-0732">Signal</keyword>
<gene>
    <name evidence="8" type="ORF">DIZ78_12985</name>
</gene>
<dbReference type="InterPro" id="IPR006664">
    <property type="entry name" value="OMP_bac"/>
</dbReference>
<comment type="caution">
    <text evidence="8">The sequence shown here is derived from an EMBL/GenBank/DDBJ whole genome shotgun (WGS) entry which is preliminary data.</text>
</comment>
<evidence type="ECO:0000313" key="9">
    <source>
        <dbReference type="Proteomes" id="UP000254771"/>
    </source>
</evidence>
<dbReference type="PANTHER" id="PTHR30329:SF21">
    <property type="entry name" value="LIPOPROTEIN YIAD-RELATED"/>
    <property type="match status" value="1"/>
</dbReference>
<dbReference type="AlphaFoldDB" id="A0A370DGZ8"/>
<dbReference type="CDD" id="cd07185">
    <property type="entry name" value="OmpA_C-like"/>
    <property type="match status" value="1"/>
</dbReference>
<evidence type="ECO:0000256" key="1">
    <source>
        <dbReference type="ARBA" id="ARBA00004442"/>
    </source>
</evidence>
<evidence type="ECO:0000256" key="5">
    <source>
        <dbReference type="SAM" id="MobiDB-lite"/>
    </source>
</evidence>
<organism evidence="8 9">
    <name type="scientific">endosymbiont of Escarpia spicata</name>
    <dbReference type="NCBI Taxonomy" id="2200908"/>
    <lineage>
        <taxon>Bacteria</taxon>
        <taxon>Pseudomonadati</taxon>
        <taxon>Pseudomonadota</taxon>
        <taxon>Gammaproteobacteria</taxon>
        <taxon>sulfur-oxidizing symbionts</taxon>
    </lineage>
</organism>
<dbReference type="PANTHER" id="PTHR30329">
    <property type="entry name" value="STATOR ELEMENT OF FLAGELLAR MOTOR COMPLEX"/>
    <property type="match status" value="1"/>
</dbReference>
<accession>A0A370DGZ8</accession>
<reference evidence="8 9" key="1">
    <citation type="journal article" date="2018" name="ISME J.">
        <title>Endosymbiont genomes yield clues of tubeworm success.</title>
        <authorList>
            <person name="Li Y."/>
            <person name="Liles M.R."/>
            <person name="Halanych K.M."/>
        </authorList>
    </citation>
    <scope>NUCLEOTIDE SEQUENCE [LARGE SCALE GENOMIC DNA]</scope>
    <source>
        <strain evidence="8">A1462</strain>
    </source>
</reference>
<comment type="subcellular location">
    <subcellularLocation>
        <location evidence="1">Cell outer membrane</location>
    </subcellularLocation>
</comment>
<keyword evidence="2 4" id="KW-0472">Membrane</keyword>
<protein>
    <recommendedName>
        <fullName evidence="7">OmpA-like domain-containing protein</fullName>
    </recommendedName>
</protein>
<dbReference type="PRINTS" id="PR01021">
    <property type="entry name" value="OMPADOMAIN"/>
</dbReference>
<sequence length="454" mass="49823">MFYKRSLVYAMFSLMVTTAPTAVLAEAAGSNPECRSAHRLDRLEAPLWVQERRAERKAMRQSLFSGPMGRGHMARMARPAMPAFGAPQVPDWASERRAQMPTMSQMPAFEAPQLPDWVAERRAQMPTMSQMPAFEAPQLPDWVAERRPQMPTMPRMPAFEAPQLPDWVAERRAQMPTMPRMPAFEAPQLPDWVSERRGKMPSFERPEVPDWVKEHRAHMPMSNWQTLPQVAPSRPYSGAPVYGVPGWGGYNRHGPWGWHAPVAPVAVAPVDKAPAEVEVEVAMPEPAEVEMAELEPVEVAASAPVPEVPVVTDSDADGVLDSADMCLDSTAGAAVDALGCEQNVAIVLRGVNFKINSDELTDDSAEILDRVAATLVANPDIAVEVSGHTDSDGDAVYNKDLSQRRAETVMAYLVVNSVKADNLSAMGYGEENPVAGNDSPEGKAQNRRVELSRK</sequence>
<evidence type="ECO:0000256" key="4">
    <source>
        <dbReference type="PROSITE-ProRule" id="PRU00473"/>
    </source>
</evidence>
<dbReference type="InterPro" id="IPR006665">
    <property type="entry name" value="OmpA-like"/>
</dbReference>
<name>A0A370DGZ8_9GAMM</name>
<feature type="domain" description="OmpA-like" evidence="7">
    <location>
        <begin position="340"/>
        <end position="454"/>
    </location>
</feature>
<feature type="region of interest" description="Disordered" evidence="5">
    <location>
        <begin position="429"/>
        <end position="454"/>
    </location>
</feature>
<dbReference type="Pfam" id="PF00691">
    <property type="entry name" value="OmpA"/>
    <property type="match status" value="1"/>
</dbReference>
<dbReference type="InterPro" id="IPR036737">
    <property type="entry name" value="OmpA-like_sf"/>
</dbReference>
<proteinExistence type="predicted"/>
<dbReference type="InterPro" id="IPR050330">
    <property type="entry name" value="Bact_OuterMem_StrucFunc"/>
</dbReference>
<feature type="chain" id="PRO_5016695822" description="OmpA-like domain-containing protein" evidence="6">
    <location>
        <begin position="26"/>
        <end position="454"/>
    </location>
</feature>
<keyword evidence="9" id="KW-1185">Reference proteome</keyword>
<keyword evidence="3" id="KW-0998">Cell outer membrane</keyword>
<dbReference type="GO" id="GO:0009279">
    <property type="term" value="C:cell outer membrane"/>
    <property type="evidence" value="ECO:0007669"/>
    <property type="project" value="UniProtKB-SubCell"/>
</dbReference>
<dbReference type="EMBL" id="QFXE01000017">
    <property type="protein sequence ID" value="RDH84151.1"/>
    <property type="molecule type" value="Genomic_DNA"/>
</dbReference>
<evidence type="ECO:0000256" key="3">
    <source>
        <dbReference type="ARBA" id="ARBA00023237"/>
    </source>
</evidence>
<evidence type="ECO:0000259" key="7">
    <source>
        <dbReference type="PROSITE" id="PS51123"/>
    </source>
</evidence>
<dbReference type="SUPFAM" id="SSF103088">
    <property type="entry name" value="OmpA-like"/>
    <property type="match status" value="1"/>
</dbReference>